<evidence type="ECO:0000313" key="3">
    <source>
        <dbReference type="EMBL" id="GKT37438.1"/>
    </source>
</evidence>
<dbReference type="EMBL" id="BQXS01004604">
    <property type="protein sequence ID" value="GKT37438.1"/>
    <property type="molecule type" value="Genomic_DNA"/>
</dbReference>
<comment type="caution">
    <text evidence="3">The sequence shown here is derived from an EMBL/GenBank/DDBJ whole genome shotgun (WGS) entry which is preliminary data.</text>
</comment>
<dbReference type="PANTHER" id="PTHR11252:SF0">
    <property type="entry name" value="POLYRIBONUCLEOTIDE NUCLEOTIDYLTRANSFERASE 1, MITOCHONDRIAL"/>
    <property type="match status" value="1"/>
</dbReference>
<name>A0ABQ5L0E1_9EUKA</name>
<feature type="non-terminal residue" evidence="3">
    <location>
        <position position="107"/>
    </location>
</feature>
<dbReference type="PANTHER" id="PTHR11252">
    <property type="entry name" value="POLYRIBONUCLEOTIDE NUCLEOTIDYLTRANSFERASE"/>
    <property type="match status" value="1"/>
</dbReference>
<dbReference type="Pfam" id="PF01138">
    <property type="entry name" value="RNase_PH"/>
    <property type="match status" value="1"/>
</dbReference>
<evidence type="ECO:0000256" key="1">
    <source>
        <dbReference type="ARBA" id="ARBA00022884"/>
    </source>
</evidence>
<feature type="domain" description="Exoribonuclease phosphorolytic" evidence="2">
    <location>
        <begin position="36"/>
        <end position="107"/>
    </location>
</feature>
<gene>
    <name evidence="3" type="ORF">ADUPG1_003376</name>
</gene>
<keyword evidence="4" id="KW-1185">Reference proteome</keyword>
<dbReference type="InterPro" id="IPR012162">
    <property type="entry name" value="PNPase"/>
</dbReference>
<proteinExistence type="predicted"/>
<keyword evidence="1" id="KW-0694">RNA-binding</keyword>
<organism evidence="3 4">
    <name type="scientific">Aduncisulcus paluster</name>
    <dbReference type="NCBI Taxonomy" id="2918883"/>
    <lineage>
        <taxon>Eukaryota</taxon>
        <taxon>Metamonada</taxon>
        <taxon>Carpediemonas-like organisms</taxon>
        <taxon>Aduncisulcus</taxon>
    </lineage>
</organism>
<accession>A0ABQ5L0E1</accession>
<reference evidence="3" key="1">
    <citation type="submission" date="2022-03" db="EMBL/GenBank/DDBJ databases">
        <title>Draft genome sequence of Aduncisulcus paluster, a free-living microaerophilic Fornicata.</title>
        <authorList>
            <person name="Yuyama I."/>
            <person name="Kume K."/>
            <person name="Tamura T."/>
            <person name="Inagaki Y."/>
            <person name="Hashimoto T."/>
        </authorList>
    </citation>
    <scope>NUCLEOTIDE SEQUENCE</scope>
    <source>
        <strain evidence="3">NY0171</strain>
    </source>
</reference>
<dbReference type="InterPro" id="IPR027408">
    <property type="entry name" value="PNPase/RNase_PH_dom_sf"/>
</dbReference>
<dbReference type="SUPFAM" id="SSF54211">
    <property type="entry name" value="Ribosomal protein S5 domain 2-like"/>
    <property type="match status" value="1"/>
</dbReference>
<dbReference type="InterPro" id="IPR020568">
    <property type="entry name" value="Ribosomal_Su5_D2-typ_SF"/>
</dbReference>
<sequence>MLVPFTPTSVTGHVGNLDITLETGRMANQTNGTVLIKTYAAGRIPGGYFRREVGRPSDRETLVSRLMDRPIRPMFPKAYRDEVQVIATVLSADTDTNPDVLAMTGAS</sequence>
<dbReference type="Proteomes" id="UP001057375">
    <property type="component" value="Unassembled WGS sequence"/>
</dbReference>
<protein>
    <submittedName>
        <fullName evidence="3">Polyribonucleotide nucleotidyltransferase like protein</fullName>
    </submittedName>
</protein>
<evidence type="ECO:0000259" key="2">
    <source>
        <dbReference type="Pfam" id="PF01138"/>
    </source>
</evidence>
<dbReference type="InterPro" id="IPR001247">
    <property type="entry name" value="ExoRNase_PH_dom1"/>
</dbReference>
<dbReference type="Gene3D" id="3.30.230.70">
    <property type="entry name" value="GHMP Kinase, N-terminal domain"/>
    <property type="match status" value="1"/>
</dbReference>
<evidence type="ECO:0000313" key="4">
    <source>
        <dbReference type="Proteomes" id="UP001057375"/>
    </source>
</evidence>